<evidence type="ECO:0000259" key="1">
    <source>
        <dbReference type="PROSITE" id="PS51352"/>
    </source>
</evidence>
<reference evidence="2 3" key="1">
    <citation type="journal article" date="2014" name="Int. J. Syst. Evol. Microbiol.">
        <title>Complete genome sequence of Corynebacterium casei LMG S-19264T (=DSM 44701T), isolated from a smear-ripened cheese.</title>
        <authorList>
            <consortium name="US DOE Joint Genome Institute (JGI-PGF)"/>
            <person name="Walter F."/>
            <person name="Albersmeier A."/>
            <person name="Kalinowski J."/>
            <person name="Ruckert C."/>
        </authorList>
    </citation>
    <scope>NUCLEOTIDE SEQUENCE [LARGE SCALE GENOMIC DNA]</scope>
    <source>
        <strain evidence="2 3">KCTC 19473</strain>
    </source>
</reference>
<gene>
    <name evidence="2" type="ORF">GCM10007147_30260</name>
</gene>
<evidence type="ECO:0000313" key="3">
    <source>
        <dbReference type="Proteomes" id="UP000654947"/>
    </source>
</evidence>
<dbReference type="InterPro" id="IPR036249">
    <property type="entry name" value="Thioredoxin-like_sf"/>
</dbReference>
<feature type="domain" description="Thioredoxin" evidence="1">
    <location>
        <begin position="1"/>
        <end position="111"/>
    </location>
</feature>
<sequence>MERKQGDVGDVLTAQQIGAQLGERATLVQISSAFCQPCRATRRILEDVAGMVEGVVHVEIDAESHLELVRDLGITGTPTVFVLDAAGRVVRRAGGQPRKPDVIAALGEAVR</sequence>
<dbReference type="PROSITE" id="PS51352">
    <property type="entry name" value="THIOREDOXIN_2"/>
    <property type="match status" value="1"/>
</dbReference>
<organism evidence="2 3">
    <name type="scientific">Nocardiopsis kunsanensis</name>
    <dbReference type="NCBI Taxonomy" id="141693"/>
    <lineage>
        <taxon>Bacteria</taxon>
        <taxon>Bacillati</taxon>
        <taxon>Actinomycetota</taxon>
        <taxon>Actinomycetes</taxon>
        <taxon>Streptosporangiales</taxon>
        <taxon>Nocardiopsidaceae</taxon>
        <taxon>Nocardiopsis</taxon>
    </lineage>
</organism>
<keyword evidence="3" id="KW-1185">Reference proteome</keyword>
<dbReference type="RefSeq" id="WP_017578260.1">
    <property type="nucleotide sequence ID" value="NZ_BMXL01000016.1"/>
</dbReference>
<dbReference type="AlphaFoldDB" id="A0A918XG70"/>
<dbReference type="Proteomes" id="UP000654947">
    <property type="component" value="Unassembled WGS sequence"/>
</dbReference>
<name>A0A918XG70_9ACTN</name>
<dbReference type="Pfam" id="PF00085">
    <property type="entry name" value="Thioredoxin"/>
    <property type="match status" value="1"/>
</dbReference>
<accession>A0A918XG70</accession>
<protein>
    <submittedName>
        <fullName evidence="2">Thiol reductase thioredoxin</fullName>
    </submittedName>
</protein>
<evidence type="ECO:0000313" key="2">
    <source>
        <dbReference type="EMBL" id="GHD29419.1"/>
    </source>
</evidence>
<dbReference type="InterPro" id="IPR013766">
    <property type="entry name" value="Thioredoxin_domain"/>
</dbReference>
<dbReference type="EMBL" id="BMXL01000016">
    <property type="protein sequence ID" value="GHD29419.1"/>
    <property type="molecule type" value="Genomic_DNA"/>
</dbReference>
<dbReference type="CDD" id="cd02947">
    <property type="entry name" value="TRX_family"/>
    <property type="match status" value="1"/>
</dbReference>
<comment type="caution">
    <text evidence="2">The sequence shown here is derived from an EMBL/GenBank/DDBJ whole genome shotgun (WGS) entry which is preliminary data.</text>
</comment>
<dbReference type="SUPFAM" id="SSF52833">
    <property type="entry name" value="Thioredoxin-like"/>
    <property type="match status" value="1"/>
</dbReference>
<proteinExistence type="predicted"/>
<dbReference type="Gene3D" id="3.40.30.10">
    <property type="entry name" value="Glutaredoxin"/>
    <property type="match status" value="1"/>
</dbReference>